<evidence type="ECO:0000256" key="5">
    <source>
        <dbReference type="PROSITE-ProRule" id="PRU00277"/>
    </source>
</evidence>
<evidence type="ECO:0000313" key="10">
    <source>
        <dbReference type="Proteomes" id="UP000199112"/>
    </source>
</evidence>
<protein>
    <recommendedName>
        <fullName evidence="6">Peptidyl-prolyl cis-trans isomerase</fullName>
        <ecNumber evidence="6">5.2.1.8</ecNumber>
    </recommendedName>
</protein>
<dbReference type="InterPro" id="IPR048261">
    <property type="entry name" value="SlpA/SlyD-like_ins_sf"/>
</dbReference>
<evidence type="ECO:0000256" key="6">
    <source>
        <dbReference type="RuleBase" id="RU003915"/>
    </source>
</evidence>
<dbReference type="PANTHER" id="PTHR47861:SF2">
    <property type="entry name" value="LONG-TYPE PEPTIDYL-PROLYL CIS-TRANS ISOMERASE"/>
    <property type="match status" value="1"/>
</dbReference>
<organism evidence="9 10">
    <name type="scientific">Natronorubrum sediminis</name>
    <dbReference type="NCBI Taxonomy" id="640943"/>
    <lineage>
        <taxon>Archaea</taxon>
        <taxon>Methanobacteriati</taxon>
        <taxon>Methanobacteriota</taxon>
        <taxon>Stenosarchaea group</taxon>
        <taxon>Halobacteria</taxon>
        <taxon>Halobacteriales</taxon>
        <taxon>Natrialbaceae</taxon>
        <taxon>Natronorubrum</taxon>
    </lineage>
</organism>
<dbReference type="EC" id="5.2.1.8" evidence="6"/>
<dbReference type="InterPro" id="IPR001179">
    <property type="entry name" value="PPIase_FKBP_dom"/>
</dbReference>
<dbReference type="AlphaFoldDB" id="A0A1H6FMN9"/>
<dbReference type="Gene3D" id="3.10.50.40">
    <property type="match status" value="1"/>
</dbReference>
<dbReference type="InterPro" id="IPR046357">
    <property type="entry name" value="PPIase_dom_sf"/>
</dbReference>
<reference evidence="10" key="1">
    <citation type="submission" date="2016-10" db="EMBL/GenBank/DDBJ databases">
        <authorList>
            <person name="Varghese N."/>
            <person name="Submissions S."/>
        </authorList>
    </citation>
    <scope>NUCLEOTIDE SEQUENCE [LARGE SCALE GENOMIC DNA]</scope>
    <source>
        <strain evidence="10">CGMCC 1.8981</strain>
    </source>
</reference>
<dbReference type="EMBL" id="FNWL01000001">
    <property type="protein sequence ID" value="SEH11055.1"/>
    <property type="molecule type" value="Genomic_DNA"/>
</dbReference>
<comment type="similarity">
    <text evidence="2 6">Belongs to the FKBP-type PPIase family.</text>
</comment>
<name>A0A1H6FMN9_9EURY</name>
<evidence type="ECO:0000259" key="8">
    <source>
        <dbReference type="PROSITE" id="PS50059"/>
    </source>
</evidence>
<evidence type="ECO:0000256" key="1">
    <source>
        <dbReference type="ARBA" id="ARBA00000971"/>
    </source>
</evidence>
<dbReference type="Gene3D" id="2.40.10.330">
    <property type="match status" value="1"/>
</dbReference>
<dbReference type="Proteomes" id="UP000199112">
    <property type="component" value="Unassembled WGS sequence"/>
</dbReference>
<feature type="domain" description="PPIase FKBP-type" evidence="8">
    <location>
        <begin position="31"/>
        <end position="110"/>
    </location>
</feature>
<evidence type="ECO:0000256" key="3">
    <source>
        <dbReference type="ARBA" id="ARBA00023110"/>
    </source>
</evidence>
<keyword evidence="3 5" id="KW-0697">Rotamase</keyword>
<evidence type="ECO:0000256" key="7">
    <source>
        <dbReference type="SAM" id="MobiDB-lite"/>
    </source>
</evidence>
<sequence length="319" mass="35057">MTEDQEAELEEQADDVDESADEDAQEGLQTGDFVEIEYTAYTVEDEQLVDTTDPEVAEEEGVDDQGQEFKPRTIVLGEGHIFEGVEEALTGSEAGDSGTVTIDAEEAFGEYDPDDVQTVSAEKIDEDDRYPGANVQVDGQQGYISTIIGGRARVDFNHPLAGEDVEYEYEILAEVDDREQQAAGLFEMFLGMEPDLWIETDEVEEEVPVEPDEDEDEDAEPEFETEVVEKETLYLEATPQMTMNQQWMMGKQQIGQQVIDQIGVDRVIVQEVIDGMGMGGMGGMMGGMGGMGGGDIEEALEDADVDADEIVEELEGAEE</sequence>
<evidence type="ECO:0000256" key="4">
    <source>
        <dbReference type="ARBA" id="ARBA00023235"/>
    </source>
</evidence>
<accession>A0A1H6FMN9</accession>
<gene>
    <name evidence="9" type="ORF">SAMN04487967_0173</name>
</gene>
<dbReference type="PANTHER" id="PTHR47861">
    <property type="entry name" value="FKBP-TYPE PEPTIDYL-PROLYL CIS-TRANS ISOMERASE SLYD"/>
    <property type="match status" value="1"/>
</dbReference>
<dbReference type="Pfam" id="PF00254">
    <property type="entry name" value="FKBP_C"/>
    <property type="match status" value="1"/>
</dbReference>
<keyword evidence="4 5" id="KW-0413">Isomerase</keyword>
<evidence type="ECO:0000256" key="2">
    <source>
        <dbReference type="ARBA" id="ARBA00006577"/>
    </source>
</evidence>
<dbReference type="RefSeq" id="WP_090503716.1">
    <property type="nucleotide sequence ID" value="NZ_FNWL01000001.1"/>
</dbReference>
<dbReference type="PROSITE" id="PS50059">
    <property type="entry name" value="FKBP_PPIASE"/>
    <property type="match status" value="1"/>
</dbReference>
<feature type="compositionally biased region" description="Acidic residues" evidence="7">
    <location>
        <begin position="1"/>
        <end position="25"/>
    </location>
</feature>
<dbReference type="InterPro" id="IPR054016">
    <property type="entry name" value="FKBP26_IF"/>
</dbReference>
<feature type="region of interest" description="Disordered" evidence="7">
    <location>
        <begin position="1"/>
        <end position="68"/>
    </location>
</feature>
<dbReference type="SUPFAM" id="SSF54534">
    <property type="entry name" value="FKBP-like"/>
    <property type="match status" value="1"/>
</dbReference>
<evidence type="ECO:0000313" key="9">
    <source>
        <dbReference type="EMBL" id="SEH11055.1"/>
    </source>
</evidence>
<dbReference type="OrthoDB" id="8615at2157"/>
<comment type="catalytic activity">
    <reaction evidence="1 5 6">
        <text>[protein]-peptidylproline (omega=180) = [protein]-peptidylproline (omega=0)</text>
        <dbReference type="Rhea" id="RHEA:16237"/>
        <dbReference type="Rhea" id="RHEA-COMP:10747"/>
        <dbReference type="Rhea" id="RHEA-COMP:10748"/>
        <dbReference type="ChEBI" id="CHEBI:83833"/>
        <dbReference type="ChEBI" id="CHEBI:83834"/>
        <dbReference type="EC" id="5.2.1.8"/>
    </reaction>
</comment>
<feature type="compositionally biased region" description="Acidic residues" evidence="7">
    <location>
        <begin position="43"/>
        <end position="66"/>
    </location>
</feature>
<proteinExistence type="inferred from homology"/>
<keyword evidence="10" id="KW-1185">Reference proteome</keyword>
<dbReference type="Pfam" id="PF22199">
    <property type="entry name" value="FKBP26_IF"/>
    <property type="match status" value="1"/>
</dbReference>
<dbReference type="GO" id="GO:0003755">
    <property type="term" value="F:peptidyl-prolyl cis-trans isomerase activity"/>
    <property type="evidence" value="ECO:0007669"/>
    <property type="project" value="UniProtKB-UniRule"/>
</dbReference>